<evidence type="ECO:0008006" key="2">
    <source>
        <dbReference type="Google" id="ProtNLM"/>
    </source>
</evidence>
<accession>A0A6J4TZT5</accession>
<dbReference type="PANTHER" id="PTHR36439:SF1">
    <property type="entry name" value="DUF1697 DOMAIN-CONTAINING PROTEIN"/>
    <property type="match status" value="1"/>
</dbReference>
<dbReference type="PIRSF" id="PIRSF008502">
    <property type="entry name" value="UCP008502"/>
    <property type="match status" value="1"/>
</dbReference>
<evidence type="ECO:0000313" key="1">
    <source>
        <dbReference type="EMBL" id="CAA9536663.1"/>
    </source>
</evidence>
<protein>
    <recommendedName>
        <fullName evidence="2">DUF1697 domain-containing protein</fullName>
    </recommendedName>
</protein>
<dbReference type="AlphaFoldDB" id="A0A6J4TZT5"/>
<dbReference type="Pfam" id="PF08002">
    <property type="entry name" value="DUF1697"/>
    <property type="match status" value="1"/>
</dbReference>
<dbReference type="Gene3D" id="3.30.70.1280">
    <property type="entry name" value="SP0830-like domains"/>
    <property type="match status" value="1"/>
</dbReference>
<proteinExistence type="predicted"/>
<organism evidence="1">
    <name type="scientific">uncultured Thermomicrobiales bacterium</name>
    <dbReference type="NCBI Taxonomy" id="1645740"/>
    <lineage>
        <taxon>Bacteria</taxon>
        <taxon>Pseudomonadati</taxon>
        <taxon>Thermomicrobiota</taxon>
        <taxon>Thermomicrobia</taxon>
        <taxon>Thermomicrobiales</taxon>
        <taxon>environmental samples</taxon>
    </lineage>
</organism>
<dbReference type="SUPFAM" id="SSF160379">
    <property type="entry name" value="SP0830-like"/>
    <property type="match status" value="1"/>
</dbReference>
<dbReference type="PANTHER" id="PTHR36439">
    <property type="entry name" value="BLL4334 PROTEIN"/>
    <property type="match status" value="1"/>
</dbReference>
<reference evidence="1" key="1">
    <citation type="submission" date="2020-02" db="EMBL/GenBank/DDBJ databases">
        <authorList>
            <person name="Meier V. D."/>
        </authorList>
    </citation>
    <scope>NUCLEOTIDE SEQUENCE</scope>
    <source>
        <strain evidence="1">AVDCRST_MAG59</strain>
    </source>
</reference>
<dbReference type="EMBL" id="CADCWF010000016">
    <property type="protein sequence ID" value="CAA9536663.1"/>
    <property type="molecule type" value="Genomic_DNA"/>
</dbReference>
<name>A0A6J4TZT5_9BACT</name>
<dbReference type="InterPro" id="IPR012545">
    <property type="entry name" value="DUF1697"/>
</dbReference>
<gene>
    <name evidence="1" type="ORF">AVDCRST_MAG59-335</name>
</gene>
<sequence>MARYVALLRGINLGKRRIKMEDLRACFAAMGFADVTTYIASGNVVFDAPEPPDVASIEAGLRATFGYAVPVALRTAAEIRAVAAANPFADEALDAAAKRYVCFLFAEPGAAAQAAMAAQSTESDTFTPKGRELYVLCRKGTNLSIFSDAFVEKHLGVSGTTRNMTTVAKLAALVGDRGRA</sequence>